<organism evidence="1 2">
    <name type="scientific">Colletotrichum destructivum</name>
    <dbReference type="NCBI Taxonomy" id="34406"/>
    <lineage>
        <taxon>Eukaryota</taxon>
        <taxon>Fungi</taxon>
        <taxon>Dikarya</taxon>
        <taxon>Ascomycota</taxon>
        <taxon>Pezizomycotina</taxon>
        <taxon>Sordariomycetes</taxon>
        <taxon>Hypocreomycetidae</taxon>
        <taxon>Glomerellales</taxon>
        <taxon>Glomerellaceae</taxon>
        <taxon>Colletotrichum</taxon>
        <taxon>Colletotrichum destructivum species complex</taxon>
    </lineage>
</organism>
<dbReference type="EMBL" id="CP137307">
    <property type="protein sequence ID" value="WQF80453.1"/>
    <property type="molecule type" value="Genomic_DNA"/>
</dbReference>
<dbReference type="Proteomes" id="UP001322277">
    <property type="component" value="Chromosome 3"/>
</dbReference>
<dbReference type="AlphaFoldDB" id="A0AAX4IBT2"/>
<proteinExistence type="predicted"/>
<dbReference type="KEGG" id="cdet:87941970"/>
<evidence type="ECO:0000313" key="2">
    <source>
        <dbReference type="Proteomes" id="UP001322277"/>
    </source>
</evidence>
<evidence type="ECO:0000313" key="1">
    <source>
        <dbReference type="EMBL" id="WQF80453.1"/>
    </source>
</evidence>
<sequence>MHRTLPTARGFTYTTKPSRYSVCGWFQESNVEAESRNLNGNKPPSLTPDVIFSVTTAISPRRSSGCLSSSPSPLVSFTLILQRPTVASSPVGPQPLSSPFASTVYGAEQRNSLSLLKRRLCDLTKGSIGVLDESIVRTYRVPPSNERWEPHTSILLPSSPSPHTRTCEIVRP</sequence>
<keyword evidence="2" id="KW-1185">Reference proteome</keyword>
<protein>
    <submittedName>
        <fullName evidence="1">Uncharacterized protein</fullName>
    </submittedName>
</protein>
<reference evidence="2" key="1">
    <citation type="journal article" date="2023" name="bioRxiv">
        <title>Complete genome of the Medicago anthracnose fungus, Colletotrichum destructivum, reveals a mini-chromosome-like region within a core chromosome.</title>
        <authorList>
            <person name="Lapalu N."/>
            <person name="Simon A."/>
            <person name="Lu A."/>
            <person name="Plaumann P.-L."/>
            <person name="Amselem J."/>
            <person name="Pigne S."/>
            <person name="Auger A."/>
            <person name="Koch C."/>
            <person name="Dallery J.-F."/>
            <person name="O'Connell R.J."/>
        </authorList>
    </citation>
    <scope>NUCLEOTIDE SEQUENCE [LARGE SCALE GENOMIC DNA]</scope>
    <source>
        <strain evidence="2">CBS 520.97</strain>
    </source>
</reference>
<dbReference type="GeneID" id="87941970"/>
<accession>A0AAX4IBT2</accession>
<name>A0AAX4IBT2_9PEZI</name>
<dbReference type="RefSeq" id="XP_062777677.1">
    <property type="nucleotide sequence ID" value="XM_062921626.1"/>
</dbReference>
<gene>
    <name evidence="1" type="ORF">CDEST_05467</name>
</gene>